<sequence length="131" mass="14664">MRLVPRLAVLSALDAVPAFDVRDARLLTAVARGLSIRNRGLFIRISAQHGLEQHFILRLAGQGRLKSFPPWISVQQTLNTQPSDQLPADSLNGPDPQIRPAVTPVRYRRKICQYSLLPLRSESQMESRSIA</sequence>
<dbReference type="EMBL" id="DS268139">
    <property type="protein sequence ID" value="KMU75305.1"/>
    <property type="molecule type" value="Genomic_DNA"/>
</dbReference>
<feature type="region of interest" description="Disordered" evidence="1">
    <location>
        <begin position="79"/>
        <end position="100"/>
    </location>
</feature>
<dbReference type="Proteomes" id="UP000054559">
    <property type="component" value="Unassembled WGS sequence"/>
</dbReference>
<protein>
    <submittedName>
        <fullName evidence="2">Uncharacterized protein</fullName>
    </submittedName>
</protein>
<name>A0A0J8QTC3_COCIT</name>
<evidence type="ECO:0000313" key="3">
    <source>
        <dbReference type="Proteomes" id="UP000054559"/>
    </source>
</evidence>
<evidence type="ECO:0000256" key="1">
    <source>
        <dbReference type="SAM" id="MobiDB-lite"/>
    </source>
</evidence>
<gene>
    <name evidence="2" type="ORF">CISG_04724</name>
</gene>
<organism evidence="2 3">
    <name type="scientific">Coccidioides immitis RMSCC 3703</name>
    <dbReference type="NCBI Taxonomy" id="454286"/>
    <lineage>
        <taxon>Eukaryota</taxon>
        <taxon>Fungi</taxon>
        <taxon>Dikarya</taxon>
        <taxon>Ascomycota</taxon>
        <taxon>Pezizomycotina</taxon>
        <taxon>Eurotiomycetes</taxon>
        <taxon>Eurotiomycetidae</taxon>
        <taxon>Onygenales</taxon>
        <taxon>Onygenaceae</taxon>
        <taxon>Coccidioides</taxon>
    </lineage>
</organism>
<accession>A0A0J8QTC3</accession>
<dbReference type="AlphaFoldDB" id="A0A0J8QTC3"/>
<reference evidence="3" key="1">
    <citation type="journal article" date="2010" name="Genome Res.">
        <title>Population genomic sequencing of Coccidioides fungi reveals recent hybridization and transposon control.</title>
        <authorList>
            <person name="Neafsey D.E."/>
            <person name="Barker B.M."/>
            <person name="Sharpton T.J."/>
            <person name="Stajich J.E."/>
            <person name="Park D.J."/>
            <person name="Whiston E."/>
            <person name="Hung C.-Y."/>
            <person name="McMahan C."/>
            <person name="White J."/>
            <person name="Sykes S."/>
            <person name="Heiman D."/>
            <person name="Young S."/>
            <person name="Zeng Q."/>
            <person name="Abouelleil A."/>
            <person name="Aftuck L."/>
            <person name="Bessette D."/>
            <person name="Brown A."/>
            <person name="FitzGerald M."/>
            <person name="Lui A."/>
            <person name="Macdonald J.P."/>
            <person name="Priest M."/>
            <person name="Orbach M.J."/>
            <person name="Galgiani J.N."/>
            <person name="Kirkland T.N."/>
            <person name="Cole G.T."/>
            <person name="Birren B.W."/>
            <person name="Henn M.R."/>
            <person name="Taylor J.W."/>
            <person name="Rounsley S.D."/>
        </authorList>
    </citation>
    <scope>NUCLEOTIDE SEQUENCE [LARGE SCALE GENOMIC DNA]</scope>
    <source>
        <strain evidence="3">RMSCC 3703</strain>
    </source>
</reference>
<proteinExistence type="predicted"/>
<evidence type="ECO:0000313" key="2">
    <source>
        <dbReference type="EMBL" id="KMU75305.1"/>
    </source>
</evidence>